<reference evidence="9 10" key="1">
    <citation type="submission" date="2020-11" db="EMBL/GenBank/DDBJ databases">
        <title>Corynebacterium sp. MC1420.</title>
        <authorList>
            <person name="Zhou J."/>
        </authorList>
    </citation>
    <scope>NUCLEOTIDE SEQUENCE [LARGE SCALE GENOMIC DNA]</scope>
    <source>
        <strain evidence="9 10">MC1420</strain>
    </source>
</reference>
<name>A0A7T0KLM9_9CORY</name>
<dbReference type="Proteomes" id="UP000594586">
    <property type="component" value="Chromosome"/>
</dbReference>
<organism evidence="9 10">
    <name type="scientific">Corynebacterium qintianiae</name>
    <dbReference type="NCBI Taxonomy" id="2709392"/>
    <lineage>
        <taxon>Bacteria</taxon>
        <taxon>Bacillati</taxon>
        <taxon>Actinomycetota</taxon>
        <taxon>Actinomycetes</taxon>
        <taxon>Mycobacteriales</taxon>
        <taxon>Corynebacteriaceae</taxon>
        <taxon>Corynebacterium</taxon>
    </lineage>
</organism>
<dbReference type="Gene3D" id="3.40.1190.20">
    <property type="match status" value="1"/>
</dbReference>
<feature type="domain" description="Carbohydrate kinase PfkB" evidence="8">
    <location>
        <begin position="9"/>
        <end position="309"/>
    </location>
</feature>
<keyword evidence="5" id="KW-0067">ATP-binding</keyword>
<dbReference type="RefSeq" id="WP_165003796.1">
    <property type="nucleotide sequence ID" value="NZ_CP064955.1"/>
</dbReference>
<dbReference type="PIRSF" id="PIRSF000535">
    <property type="entry name" value="1PFK/6PFK/LacC"/>
    <property type="match status" value="1"/>
</dbReference>
<evidence type="ECO:0000256" key="3">
    <source>
        <dbReference type="ARBA" id="ARBA00022741"/>
    </source>
</evidence>
<keyword evidence="4 9" id="KW-0418">Kinase</keyword>
<evidence type="ECO:0000259" key="8">
    <source>
        <dbReference type="Pfam" id="PF00294"/>
    </source>
</evidence>
<evidence type="ECO:0000313" key="9">
    <source>
        <dbReference type="EMBL" id="QPK82510.1"/>
    </source>
</evidence>
<keyword evidence="10" id="KW-1185">Reference proteome</keyword>
<dbReference type="EMBL" id="CP064955">
    <property type="protein sequence ID" value="QPK82510.1"/>
    <property type="molecule type" value="Genomic_DNA"/>
</dbReference>
<dbReference type="KEGG" id="cqn:G7Y29_06330"/>
<evidence type="ECO:0000313" key="10">
    <source>
        <dbReference type="Proteomes" id="UP000594586"/>
    </source>
</evidence>
<evidence type="ECO:0000256" key="7">
    <source>
        <dbReference type="SAM" id="MobiDB-lite"/>
    </source>
</evidence>
<dbReference type="CDD" id="cd01164">
    <property type="entry name" value="FruK_PfkB_like"/>
    <property type="match status" value="1"/>
</dbReference>
<dbReference type="GO" id="GO:0008443">
    <property type="term" value="F:phosphofructokinase activity"/>
    <property type="evidence" value="ECO:0007669"/>
    <property type="project" value="TreeGrafter"/>
</dbReference>
<evidence type="ECO:0000256" key="6">
    <source>
        <dbReference type="PIRNR" id="PIRNR000535"/>
    </source>
</evidence>
<evidence type="ECO:0000256" key="4">
    <source>
        <dbReference type="ARBA" id="ARBA00022777"/>
    </source>
</evidence>
<dbReference type="InterPro" id="IPR011611">
    <property type="entry name" value="PfkB_dom"/>
</dbReference>
<dbReference type="PROSITE" id="PS00584">
    <property type="entry name" value="PFKB_KINASES_2"/>
    <property type="match status" value="1"/>
</dbReference>
<dbReference type="GO" id="GO:0005829">
    <property type="term" value="C:cytosol"/>
    <property type="evidence" value="ECO:0007669"/>
    <property type="project" value="TreeGrafter"/>
</dbReference>
<dbReference type="GO" id="GO:0005524">
    <property type="term" value="F:ATP binding"/>
    <property type="evidence" value="ECO:0007669"/>
    <property type="project" value="UniProtKB-KW"/>
</dbReference>
<comment type="similarity">
    <text evidence="1">Belongs to the carbohydrate kinase PfkB family.</text>
</comment>
<dbReference type="SUPFAM" id="SSF53613">
    <property type="entry name" value="Ribokinase-like"/>
    <property type="match status" value="1"/>
</dbReference>
<dbReference type="NCBIfam" id="TIGR03168">
    <property type="entry name" value="1-PFK"/>
    <property type="match status" value="1"/>
</dbReference>
<dbReference type="AlphaFoldDB" id="A0A7T0KLM9"/>
<proteinExistence type="inferred from homology"/>
<dbReference type="PANTHER" id="PTHR46566">
    <property type="entry name" value="1-PHOSPHOFRUCTOKINASE-RELATED"/>
    <property type="match status" value="1"/>
</dbReference>
<dbReference type="InterPro" id="IPR029056">
    <property type="entry name" value="Ribokinase-like"/>
</dbReference>
<keyword evidence="2 6" id="KW-0808">Transferase</keyword>
<keyword evidence="3" id="KW-0547">Nucleotide-binding</keyword>
<evidence type="ECO:0000256" key="5">
    <source>
        <dbReference type="ARBA" id="ARBA00022840"/>
    </source>
</evidence>
<dbReference type="InterPro" id="IPR017583">
    <property type="entry name" value="Tagatose/fructose_Pkinase"/>
</dbReference>
<accession>A0A7T0KLM9</accession>
<sequence>MIITFTPNPSIDATLELDSFEKGGVNRTISARREAGGKGINVSHACANAAHDTLAIAPCGPTDPFSLLCRNAGIPLRAVSIEGAIRTNTTLTEHDGETTKVNETGPMLSDDDVERITDVLVATVAESRTDAVVMAGSLPPSAPAEWYAILAARLRKACPGAVIAVDTSDEPLISLGKHLTTAAPDVIKPNAFELAQLTGADGEQLEDQAARGDYTEIVRSARELVHAGVREVLVTLGASGACLITRDAAWAATPPPVTPRSTVGAGDSALAGYIMARVAGEELPDCLRRSVAYGSAAAAKPGTGIPAPDEIDLENTLVVSIPATSKELP</sequence>
<feature type="region of interest" description="Disordered" evidence="7">
    <location>
        <begin position="89"/>
        <end position="109"/>
    </location>
</feature>
<dbReference type="InterPro" id="IPR002173">
    <property type="entry name" value="Carboh/pur_kinase_PfkB_CS"/>
</dbReference>
<protein>
    <submittedName>
        <fullName evidence="9">1-phosphofructokinase family hexose kinase</fullName>
    </submittedName>
</protein>
<gene>
    <name evidence="9" type="ORF">G7Y29_06330</name>
</gene>
<evidence type="ECO:0000256" key="1">
    <source>
        <dbReference type="ARBA" id="ARBA00010688"/>
    </source>
</evidence>
<dbReference type="Pfam" id="PF00294">
    <property type="entry name" value="PfkB"/>
    <property type="match status" value="1"/>
</dbReference>
<evidence type="ECO:0000256" key="2">
    <source>
        <dbReference type="ARBA" id="ARBA00022679"/>
    </source>
</evidence>
<dbReference type="PANTHER" id="PTHR46566:SF5">
    <property type="entry name" value="1-PHOSPHOFRUCTOKINASE"/>
    <property type="match status" value="1"/>
</dbReference>